<dbReference type="HOGENOM" id="CLU_1905065_0_0_0"/>
<name>Q7UW12_RHOBA</name>
<sequence>MRYMATAQPGGPTQSEPHQPFHLFDLHLAARTHPAVVADLYQVRRHHVLQQVVHETFVCNSLVLKLVSLTTNPASPLSTSCGKFQAYRSSSQPSSPRWSPLRSYFGLPGVWPRTALLQSYFWYTDSSKETRTR</sequence>
<keyword evidence="2" id="KW-1185">Reference proteome</keyword>
<dbReference type="KEGG" id="rba:RB2331"/>
<protein>
    <submittedName>
        <fullName evidence="1">Uncharacterized protein</fullName>
    </submittedName>
</protein>
<dbReference type="InParanoid" id="Q7UW12"/>
<evidence type="ECO:0000313" key="2">
    <source>
        <dbReference type="Proteomes" id="UP000001025"/>
    </source>
</evidence>
<evidence type="ECO:0000313" key="1">
    <source>
        <dbReference type="EMBL" id="CAD72559.1"/>
    </source>
</evidence>
<organism evidence="1 2">
    <name type="scientific">Rhodopirellula baltica (strain DSM 10527 / NCIMB 13988 / SH1)</name>
    <dbReference type="NCBI Taxonomy" id="243090"/>
    <lineage>
        <taxon>Bacteria</taxon>
        <taxon>Pseudomonadati</taxon>
        <taxon>Planctomycetota</taxon>
        <taxon>Planctomycetia</taxon>
        <taxon>Pirellulales</taxon>
        <taxon>Pirellulaceae</taxon>
        <taxon>Rhodopirellula</taxon>
    </lineage>
</organism>
<proteinExistence type="predicted"/>
<dbReference type="STRING" id="243090.RB2331"/>
<dbReference type="EMBL" id="BX294136">
    <property type="protein sequence ID" value="CAD72559.1"/>
    <property type="molecule type" value="Genomic_DNA"/>
</dbReference>
<accession>Q7UW12</accession>
<dbReference type="EnsemblBacteria" id="CAD72559">
    <property type="protein sequence ID" value="CAD72559"/>
    <property type="gene ID" value="RB2331"/>
</dbReference>
<dbReference type="Proteomes" id="UP000001025">
    <property type="component" value="Chromosome"/>
</dbReference>
<gene>
    <name evidence="1" type="ordered locus">RB2331</name>
</gene>
<dbReference type="AlphaFoldDB" id="Q7UW12"/>
<reference evidence="1 2" key="1">
    <citation type="journal article" date="2003" name="Proc. Natl. Acad. Sci. U.S.A.">
        <title>Complete genome sequence of the marine planctomycete Pirellula sp. strain 1.</title>
        <authorList>
            <person name="Gloeckner F.O."/>
            <person name="Kube M."/>
            <person name="Bauer M."/>
            <person name="Teeling H."/>
            <person name="Lombardot T."/>
            <person name="Ludwig W."/>
            <person name="Gade D."/>
            <person name="Beck A."/>
            <person name="Borzym K."/>
            <person name="Heitmann K."/>
            <person name="Rabus R."/>
            <person name="Schlesner H."/>
            <person name="Amann R."/>
            <person name="Reinhardt R."/>
        </authorList>
    </citation>
    <scope>NUCLEOTIDE SEQUENCE [LARGE SCALE GENOMIC DNA]</scope>
    <source>
        <strain evidence="2">DSM 10527 / NCIMB 13988 / SH1</strain>
    </source>
</reference>